<evidence type="ECO:0000256" key="1">
    <source>
        <dbReference type="ARBA" id="ARBA00022786"/>
    </source>
</evidence>
<dbReference type="CDD" id="cd23809">
    <property type="entry name" value="UBCc_UBE2Z"/>
    <property type="match status" value="1"/>
</dbReference>
<dbReference type="Proteomes" id="UP000053201">
    <property type="component" value="Unassembled WGS sequence"/>
</dbReference>
<sequence length="434" mass="50423">MSNRTLLRIQKELHDIQKDPEHQFHVWYNDENITHVHALILGPPKTPYCLGMFDFVFNMGEDYPQGPPKVTAMTTGFGRVRFNPNIYSNGKVCLSILGTWEARKAGEKWSAAHGILSVLISIQSLLSDKPFHNEPGHEHETDETVIEEYNQKIKHETLRVSLCDRLEEYLGWTTSNDSNRREGSKSIKRSFCNCQSQSPFIDIVKRMFLMYYDIYLDVVDVESTKVRDGTAFKLARFEFGNNLMDGHYQYSSIRTRLEAIQKALLAETTQWIRESRQWLTSETTTASNLRSQFDQITASREYDGSILLELEEDNPFSWSVTIIGMPMTQFDGGMFRAQIVFHDSFPEVAPRIRFVCEMFHPQVTRDGVPYYRVQRPEDVRQYLDALKKLVSEEPLADPTTHLNPKAAMLYWGTKEQRRDYNRNARRAAQRSAEY</sequence>
<dbReference type="PROSITE" id="PS50127">
    <property type="entry name" value="UBC_2"/>
    <property type="match status" value="2"/>
</dbReference>
<feature type="domain" description="UBC core" evidence="2">
    <location>
        <begin position="284"/>
        <end position="433"/>
    </location>
</feature>
<reference evidence="3 4" key="1">
    <citation type="submission" date="2009-08" db="EMBL/GenBank/DDBJ databases">
        <title>The Genome Sequence of Spizellomyces punctatus strain DAOM BR117.</title>
        <authorList>
            <consortium name="The Broad Institute Genome Sequencing Platform"/>
            <person name="Russ C."/>
            <person name="Cuomo C."/>
            <person name="Shea T."/>
            <person name="Young S.K."/>
            <person name="Zeng Q."/>
            <person name="Koehrsen M."/>
            <person name="Haas B."/>
            <person name="Borodovsky M."/>
            <person name="Guigo R."/>
            <person name="Alvarado L."/>
            <person name="Berlin A."/>
            <person name="Bochicchio J."/>
            <person name="Borenstein D."/>
            <person name="Chapman S."/>
            <person name="Chen Z."/>
            <person name="Engels R."/>
            <person name="Freedman E."/>
            <person name="Gellesch M."/>
            <person name="Goldberg J."/>
            <person name="Griggs A."/>
            <person name="Gujja S."/>
            <person name="Heiman D."/>
            <person name="Hepburn T."/>
            <person name="Howarth C."/>
            <person name="Jen D."/>
            <person name="Larson L."/>
            <person name="Lewis B."/>
            <person name="Mehta T."/>
            <person name="Park D."/>
            <person name="Pearson M."/>
            <person name="Roberts A."/>
            <person name="Saif S."/>
            <person name="Shenoy N."/>
            <person name="Sisk P."/>
            <person name="Stolte C."/>
            <person name="Sykes S."/>
            <person name="Thomson T."/>
            <person name="Walk T."/>
            <person name="White J."/>
            <person name="Yandava C."/>
            <person name="Burger G."/>
            <person name="Gray M.W."/>
            <person name="Holland P.W.H."/>
            <person name="King N."/>
            <person name="Lang F.B.F."/>
            <person name="Roger A.J."/>
            <person name="Ruiz-Trillo I."/>
            <person name="Lander E."/>
            <person name="Nusbaum C."/>
        </authorList>
    </citation>
    <scope>NUCLEOTIDE SEQUENCE [LARGE SCALE GENOMIC DNA]</scope>
    <source>
        <strain evidence="3 4">DAOM BR117</strain>
    </source>
</reference>
<gene>
    <name evidence="3" type="ORF">SPPG_02763</name>
</gene>
<dbReference type="InterPro" id="IPR050113">
    <property type="entry name" value="Ub_conjugating_enzyme"/>
</dbReference>
<evidence type="ECO:0000313" key="4">
    <source>
        <dbReference type="Proteomes" id="UP000053201"/>
    </source>
</evidence>
<proteinExistence type="predicted"/>
<dbReference type="GeneID" id="27686326"/>
<protein>
    <recommendedName>
        <fullName evidence="2">UBC core domain-containing protein</fullName>
    </recommendedName>
</protein>
<dbReference type="InterPro" id="IPR000608">
    <property type="entry name" value="UBC"/>
</dbReference>
<dbReference type="Gene3D" id="3.10.110.10">
    <property type="entry name" value="Ubiquitin Conjugating Enzyme"/>
    <property type="match status" value="2"/>
</dbReference>
<dbReference type="PANTHER" id="PTHR24067">
    <property type="entry name" value="UBIQUITIN-CONJUGATING ENZYME E2"/>
    <property type="match status" value="1"/>
</dbReference>
<dbReference type="AlphaFoldDB" id="A0A0L0HMI7"/>
<dbReference type="eggNOG" id="KOG0895">
    <property type="taxonomic scope" value="Eukaryota"/>
</dbReference>
<dbReference type="VEuPathDB" id="FungiDB:SPPG_02763"/>
<dbReference type="EMBL" id="KQ257453">
    <property type="protein sequence ID" value="KND02288.1"/>
    <property type="molecule type" value="Genomic_DNA"/>
</dbReference>
<organism evidence="3 4">
    <name type="scientific">Spizellomyces punctatus (strain DAOM BR117)</name>
    <dbReference type="NCBI Taxonomy" id="645134"/>
    <lineage>
        <taxon>Eukaryota</taxon>
        <taxon>Fungi</taxon>
        <taxon>Fungi incertae sedis</taxon>
        <taxon>Chytridiomycota</taxon>
        <taxon>Chytridiomycota incertae sedis</taxon>
        <taxon>Chytridiomycetes</taxon>
        <taxon>Spizellomycetales</taxon>
        <taxon>Spizellomycetaceae</taxon>
        <taxon>Spizellomyces</taxon>
    </lineage>
</organism>
<evidence type="ECO:0000259" key="2">
    <source>
        <dbReference type="PROSITE" id="PS50127"/>
    </source>
</evidence>
<name>A0A0L0HMI7_SPIPD</name>
<dbReference type="RefSeq" id="XP_016610327.1">
    <property type="nucleotide sequence ID" value="XM_016751048.1"/>
</dbReference>
<dbReference type="OrthoDB" id="1926878at2759"/>
<dbReference type="InParanoid" id="A0A0L0HMI7"/>
<keyword evidence="1" id="KW-0833">Ubl conjugation pathway</keyword>
<feature type="domain" description="UBC core" evidence="2">
    <location>
        <begin position="4"/>
        <end position="162"/>
    </location>
</feature>
<dbReference type="SUPFAM" id="SSF54495">
    <property type="entry name" value="UBC-like"/>
    <property type="match status" value="2"/>
</dbReference>
<evidence type="ECO:0000313" key="3">
    <source>
        <dbReference type="EMBL" id="KND02288.1"/>
    </source>
</evidence>
<dbReference type="OMA" id="SKLFWGS"/>
<dbReference type="Pfam" id="PF00179">
    <property type="entry name" value="UQ_con"/>
    <property type="match status" value="2"/>
</dbReference>
<dbReference type="InterPro" id="IPR016135">
    <property type="entry name" value="UBQ-conjugating_enzyme/RWD"/>
</dbReference>
<accession>A0A0L0HMI7</accession>
<dbReference type="STRING" id="645134.A0A0L0HMI7"/>
<dbReference type="eggNOG" id="KOG0426">
    <property type="taxonomic scope" value="Eukaryota"/>
</dbReference>
<keyword evidence="4" id="KW-1185">Reference proteome</keyword>
<dbReference type="SMART" id="SM00212">
    <property type="entry name" value="UBCc"/>
    <property type="match status" value="2"/>
</dbReference>